<dbReference type="EMBL" id="JAVHNS010000010">
    <property type="protein sequence ID" value="KAK6341897.1"/>
    <property type="molecule type" value="Genomic_DNA"/>
</dbReference>
<dbReference type="Pfam" id="PF09807">
    <property type="entry name" value="ELP6"/>
    <property type="match status" value="1"/>
</dbReference>
<dbReference type="Gene3D" id="3.40.50.300">
    <property type="entry name" value="P-loop containing nucleotide triphosphate hydrolases"/>
    <property type="match status" value="1"/>
</dbReference>
<feature type="compositionally biased region" description="Low complexity" evidence="3">
    <location>
        <begin position="102"/>
        <end position="122"/>
    </location>
</feature>
<evidence type="ECO:0000313" key="4">
    <source>
        <dbReference type="EMBL" id="KAK6341897.1"/>
    </source>
</evidence>
<reference evidence="4 5" key="1">
    <citation type="submission" date="2019-10" db="EMBL/GenBank/DDBJ databases">
        <authorList>
            <person name="Palmer J.M."/>
        </authorList>
    </citation>
    <scope>NUCLEOTIDE SEQUENCE [LARGE SCALE GENOMIC DNA]</scope>
    <source>
        <strain evidence="4 5">TWF730</strain>
    </source>
</reference>
<keyword evidence="5" id="KW-1185">Reference proteome</keyword>
<accession>A0AAV9UIG8</accession>
<gene>
    <name evidence="4" type="ORF">TWF730_001383</name>
</gene>
<name>A0AAV9UIG8_9PEZI</name>
<comment type="caution">
    <text evidence="4">The sequence shown here is derived from an EMBL/GenBank/DDBJ whole genome shotgun (WGS) entry which is preliminary data.</text>
</comment>
<dbReference type="GO" id="GO:0033588">
    <property type="term" value="C:elongator holoenzyme complex"/>
    <property type="evidence" value="ECO:0007669"/>
    <property type="project" value="InterPro"/>
</dbReference>
<feature type="region of interest" description="Disordered" evidence="3">
    <location>
        <begin position="102"/>
        <end position="125"/>
    </location>
</feature>
<dbReference type="InterPro" id="IPR018627">
    <property type="entry name" value="ELP6"/>
</dbReference>
<protein>
    <recommendedName>
        <fullName evidence="6">Elongator complex protein 6</fullName>
    </recommendedName>
</protein>
<sequence length="330" mass="34477">MSKLPTPAEVLGPSFHLLPQESQLLLITSVLGTSPYWLTYTLLHNFLANGENVAFVSFTNEFAYFREGGKRHGLDLQSHLKKGTLTFIDGFSKLFLPATPAQPVSSAPAPSPSPSRVGAMPPRGGPIPPRGGPIAPRAAPNAAIPTTVAAAAATNNNTPDPIKYITLGPSPSPSAFKQLDHIIKSALQGVSTTSANKPKLVVEGLEVLLAAAGVDVGTVEDLIYDLREISSTTTILLPSDSVLIHTSPTSTPLELSHANLVISLGHTADAILSLRLLDTGVAKDISGVLRVTRGAGNLAGTTAGVVEEKEMLYYESDAGVRIFARGSGGH</sequence>
<dbReference type="PANTHER" id="PTHR16184">
    <property type="entry name" value="ELONGATOR COMPLEX PROTEIN 6"/>
    <property type="match status" value="1"/>
</dbReference>
<comment type="pathway">
    <text evidence="1">tRNA modification; 5-methoxycarbonylmethyl-2-thiouridine-tRNA biosynthesis.</text>
</comment>
<organism evidence="4 5">
    <name type="scientific">Orbilia blumenaviensis</name>
    <dbReference type="NCBI Taxonomy" id="1796055"/>
    <lineage>
        <taxon>Eukaryota</taxon>
        <taxon>Fungi</taxon>
        <taxon>Dikarya</taxon>
        <taxon>Ascomycota</taxon>
        <taxon>Pezizomycotina</taxon>
        <taxon>Orbiliomycetes</taxon>
        <taxon>Orbiliales</taxon>
        <taxon>Orbiliaceae</taxon>
        <taxon>Orbilia</taxon>
    </lineage>
</organism>
<evidence type="ECO:0008006" key="6">
    <source>
        <dbReference type="Google" id="ProtNLM"/>
    </source>
</evidence>
<dbReference type="InterPro" id="IPR027417">
    <property type="entry name" value="P-loop_NTPase"/>
</dbReference>
<dbReference type="PANTHER" id="PTHR16184:SF6">
    <property type="entry name" value="ELONGATOR COMPLEX PROTEIN 6"/>
    <property type="match status" value="1"/>
</dbReference>
<evidence type="ECO:0000256" key="2">
    <source>
        <dbReference type="ARBA" id="ARBA00008837"/>
    </source>
</evidence>
<dbReference type="AlphaFoldDB" id="A0AAV9UIG8"/>
<evidence type="ECO:0000256" key="3">
    <source>
        <dbReference type="SAM" id="MobiDB-lite"/>
    </source>
</evidence>
<dbReference type="CDD" id="cd19495">
    <property type="entry name" value="Elp6"/>
    <property type="match status" value="1"/>
</dbReference>
<comment type="similarity">
    <text evidence="2">Belongs to the ELP6 family.</text>
</comment>
<dbReference type="Proteomes" id="UP001373714">
    <property type="component" value="Unassembled WGS sequence"/>
</dbReference>
<evidence type="ECO:0000256" key="1">
    <source>
        <dbReference type="ARBA" id="ARBA00005043"/>
    </source>
</evidence>
<proteinExistence type="inferred from homology"/>
<dbReference type="GO" id="GO:0002098">
    <property type="term" value="P:tRNA wobble uridine modification"/>
    <property type="evidence" value="ECO:0007669"/>
    <property type="project" value="InterPro"/>
</dbReference>
<evidence type="ECO:0000313" key="5">
    <source>
        <dbReference type="Proteomes" id="UP001373714"/>
    </source>
</evidence>